<dbReference type="Pfam" id="PF19583">
    <property type="entry name" value="ODP"/>
    <property type="match status" value="1"/>
</dbReference>
<dbReference type="EMBL" id="CP001251">
    <property type="protein sequence ID" value="ACK41592.1"/>
    <property type="molecule type" value="Genomic_DNA"/>
</dbReference>
<organism evidence="2 3">
    <name type="scientific">Dictyoglomus turgidum (strain DSM 6724 / Z-1310)</name>
    <dbReference type="NCBI Taxonomy" id="515635"/>
    <lineage>
        <taxon>Bacteria</taxon>
        <taxon>Pseudomonadati</taxon>
        <taxon>Dictyoglomota</taxon>
        <taxon>Dictyoglomia</taxon>
        <taxon>Dictyoglomales</taxon>
        <taxon>Dictyoglomaceae</taxon>
        <taxon>Dictyoglomus</taxon>
    </lineage>
</organism>
<evidence type="ECO:0000313" key="2">
    <source>
        <dbReference type="EMBL" id="ACK41592.1"/>
    </source>
</evidence>
<evidence type="ECO:0000259" key="1">
    <source>
        <dbReference type="SMART" id="SM00849"/>
    </source>
</evidence>
<dbReference type="EnsemblBacteria" id="ACK41592">
    <property type="protein sequence ID" value="ACK41592"/>
    <property type="gene ID" value="Dtur_0266"/>
</dbReference>
<gene>
    <name evidence="2" type="ordered locus">Dtur_0266</name>
</gene>
<dbReference type="RefSeq" id="WP_012582677.1">
    <property type="nucleotide sequence ID" value="NC_011661.1"/>
</dbReference>
<name>B8DYW6_DICTD</name>
<dbReference type="Gene3D" id="3.60.15.10">
    <property type="entry name" value="Ribonuclease Z/Hydroxyacylglutathione hydrolase-like"/>
    <property type="match status" value="1"/>
</dbReference>
<evidence type="ECO:0000313" key="3">
    <source>
        <dbReference type="Proteomes" id="UP000007719"/>
    </source>
</evidence>
<dbReference type="OrthoDB" id="9768433at2"/>
<proteinExistence type="predicted"/>
<dbReference type="AlphaFoldDB" id="B8DYW6"/>
<dbReference type="InterPro" id="IPR001279">
    <property type="entry name" value="Metallo-B-lactamas"/>
</dbReference>
<keyword evidence="3" id="KW-1185">Reference proteome</keyword>
<dbReference type="KEGG" id="dtu:Dtur_0266"/>
<feature type="domain" description="Metallo-beta-lactamase" evidence="1">
    <location>
        <begin position="24"/>
        <end position="223"/>
    </location>
</feature>
<dbReference type="PANTHER" id="PTHR43041:SF1">
    <property type="entry name" value="METALLO-BETA-LACTAMASE DOMAIN-CONTAINING PROTEIN"/>
    <property type="match status" value="1"/>
</dbReference>
<sequence>MSEIKTYEIEKGLYLFKDPEPFFNFNSYLLTCSMDDKVSINILFDPLPLKYFRAFIKTLNELVGVENIDIIYTNHQDPDLTSSVPALLDLAPRAIYITSQDTWRLVSGYNIDPKKFQPVEFIPNRKLKLNKEGDMCLEFIPTPFCHFRGATAVYYPKLKALFSGDLLGGASTKDTEGIYATEESWLGIKLFHEVYMPTKEALKLAVDKIGRLNPLPELILPQHGDIIKGSLIIEFLSRLNDLEVGLDYIHTKEKEEEFYIRVFNDMLDFAKKKYGEENVYNKLNRISTQTSNFPEIVKIENGVISEVYIPAPTAFVFVYDVFCEDLPESEKEELRLKSIETLKKYNLEVPEELLYKKSTSIMDTFKRVFDIFRR</sequence>
<dbReference type="HOGENOM" id="CLU_056905_0_0_0"/>
<dbReference type="eggNOG" id="COG0426">
    <property type="taxonomic scope" value="Bacteria"/>
</dbReference>
<dbReference type="InterPro" id="IPR036866">
    <property type="entry name" value="RibonucZ/Hydroxyglut_hydro"/>
</dbReference>
<dbReference type="PATRIC" id="fig|515635.4.peg.279"/>
<dbReference type="SMART" id="SM00849">
    <property type="entry name" value="Lactamase_B"/>
    <property type="match status" value="1"/>
</dbReference>
<dbReference type="STRING" id="515635.Dtur_0266"/>
<accession>B8DYW6</accession>
<dbReference type="Proteomes" id="UP000007719">
    <property type="component" value="Chromosome"/>
</dbReference>
<protein>
    <submittedName>
        <fullName evidence="2">Beta-lactamase domain protein</fullName>
    </submittedName>
</protein>
<dbReference type="InParanoid" id="B8DYW6"/>
<dbReference type="InterPro" id="IPR045761">
    <property type="entry name" value="ODP_dom"/>
</dbReference>
<dbReference type="PANTHER" id="PTHR43041">
    <property type="entry name" value="HYDROLASE, METALLO-BETA-LACTAMASE SUPERFAMILY"/>
    <property type="match status" value="1"/>
</dbReference>
<dbReference type="SUPFAM" id="SSF56281">
    <property type="entry name" value="Metallo-hydrolase/oxidoreductase"/>
    <property type="match status" value="1"/>
</dbReference>
<reference evidence="3" key="1">
    <citation type="journal article" date="2016" name="Front. Microbiol.">
        <title>The complete genome sequence of hyperthermophile Dictyoglomus turgidum DSM 6724 reveals a specialized carbohydrate fermentor.</title>
        <authorList>
            <person name="Brumm P.J."/>
            <person name="Gowda K."/>
            <person name="Robb F.T."/>
            <person name="Mead D.A."/>
        </authorList>
    </citation>
    <scope>NUCLEOTIDE SEQUENCE [LARGE SCALE GENOMIC DNA]</scope>
    <source>
        <strain evidence="3">DSM 6724 / Z-1310</strain>
    </source>
</reference>